<dbReference type="OrthoDB" id="158360at2759"/>
<evidence type="ECO:0000313" key="3">
    <source>
        <dbReference type="Proteomes" id="UP000192356"/>
    </source>
</evidence>
<gene>
    <name evidence="2" type="ORF">HERIO_1195</name>
</gene>
<evidence type="ECO:0000256" key="1">
    <source>
        <dbReference type="SAM" id="Phobius"/>
    </source>
</evidence>
<keyword evidence="1" id="KW-0812">Transmembrane</keyword>
<keyword evidence="1" id="KW-1133">Transmembrane helix</keyword>
<comment type="caution">
    <text evidence="2">The sequence shown here is derived from an EMBL/GenBank/DDBJ whole genome shotgun (WGS) entry which is preliminary data.</text>
</comment>
<keyword evidence="3" id="KW-1185">Reference proteome</keyword>
<proteinExistence type="predicted"/>
<dbReference type="VEuPathDB" id="MicrosporidiaDB:A0H76_2165"/>
<protein>
    <submittedName>
        <fullName evidence="2">Uncharacterized protein</fullName>
    </submittedName>
</protein>
<dbReference type="VEuPathDB" id="MicrosporidiaDB:HERIO_1195"/>
<name>A0A1X0QAS5_9MICR</name>
<sequence length="192" mass="22076">MDSSNRIREKITEIQNNLLVCRGNLSQLGNVNIQLKALLGIINTSDLEEGEKIEWMDEYNKLNDVFNELQGVRQEHKSKLSKDVNEANITTKRFSENYMSQDHQTNDEFYSNEGSRIDKIIAKGMDSLENLKRQDVYINSINNRLKGILNRLGVSNTTIADIENRSFGDKTLFIILILSLILLIILLKFINK</sequence>
<dbReference type="AlphaFoldDB" id="A0A1X0QAS5"/>
<dbReference type="EMBL" id="LVKB01000053">
    <property type="protein sequence ID" value="ORD96901.1"/>
    <property type="molecule type" value="Genomic_DNA"/>
</dbReference>
<dbReference type="Pfam" id="PF12352">
    <property type="entry name" value="V-SNARE_C"/>
    <property type="match status" value="1"/>
</dbReference>
<feature type="transmembrane region" description="Helical" evidence="1">
    <location>
        <begin position="172"/>
        <end position="190"/>
    </location>
</feature>
<accession>A0A1X0QAS5</accession>
<dbReference type="Proteomes" id="UP000192356">
    <property type="component" value="Unassembled WGS sequence"/>
</dbReference>
<evidence type="ECO:0000313" key="2">
    <source>
        <dbReference type="EMBL" id="ORD96901.1"/>
    </source>
</evidence>
<reference evidence="2 3" key="1">
    <citation type="journal article" date="2017" name="Environ. Microbiol.">
        <title>Decay of the glycolytic pathway and adaptation to intranuclear parasitism within Enterocytozoonidae microsporidia.</title>
        <authorList>
            <person name="Wiredu Boakye D."/>
            <person name="Jaroenlak P."/>
            <person name="Prachumwat A."/>
            <person name="Williams T.A."/>
            <person name="Bateman K.S."/>
            <person name="Itsathitphaisarn O."/>
            <person name="Sritunyalucksana K."/>
            <person name="Paszkiewicz K.H."/>
            <person name="Moore K.A."/>
            <person name="Stentiford G.D."/>
            <person name="Williams B.A."/>
        </authorList>
    </citation>
    <scope>NUCLEOTIDE SEQUENCE [LARGE SCALE GENOMIC DNA]</scope>
    <source>
        <strain evidence="2 3">GB1</strain>
    </source>
</reference>
<keyword evidence="1" id="KW-0472">Membrane</keyword>
<organism evidence="2 3">
    <name type="scientific">Hepatospora eriocheir</name>
    <dbReference type="NCBI Taxonomy" id="1081669"/>
    <lineage>
        <taxon>Eukaryota</taxon>
        <taxon>Fungi</taxon>
        <taxon>Fungi incertae sedis</taxon>
        <taxon>Microsporidia</taxon>
        <taxon>Hepatosporidae</taxon>
        <taxon>Hepatospora</taxon>
    </lineage>
</organism>